<accession>A0A8B7W022</accession>
<dbReference type="GO" id="GO:0006357">
    <property type="term" value="P:regulation of transcription by RNA polymerase II"/>
    <property type="evidence" value="ECO:0007669"/>
    <property type="project" value="InterPro"/>
</dbReference>
<dbReference type="GO" id="GO:2000134">
    <property type="term" value="P:negative regulation of G1/S transition of mitotic cell cycle"/>
    <property type="evidence" value="ECO:0007669"/>
    <property type="project" value="TreeGrafter"/>
</dbReference>
<gene>
    <name evidence="1" type="primary">LOC109697817</name>
</gene>
<dbReference type="PANTHER" id="PTHR13742">
    <property type="entry name" value="RETINOBLASTOMA-ASSOCIATED PROTEIN RB -RELATED"/>
    <property type="match status" value="1"/>
</dbReference>
<organism evidence="1">
    <name type="scientific">Castor canadensis</name>
    <name type="common">American beaver</name>
    <dbReference type="NCBI Taxonomy" id="51338"/>
    <lineage>
        <taxon>Eukaryota</taxon>
        <taxon>Metazoa</taxon>
        <taxon>Chordata</taxon>
        <taxon>Craniata</taxon>
        <taxon>Vertebrata</taxon>
        <taxon>Euteleostomi</taxon>
        <taxon>Mammalia</taxon>
        <taxon>Eutheria</taxon>
        <taxon>Euarchontoglires</taxon>
        <taxon>Glires</taxon>
        <taxon>Rodentia</taxon>
        <taxon>Castorimorpha</taxon>
        <taxon>Castoridae</taxon>
        <taxon>Castor</taxon>
    </lineage>
</organism>
<dbReference type="GO" id="GO:0000785">
    <property type="term" value="C:chromatin"/>
    <property type="evidence" value="ECO:0007669"/>
    <property type="project" value="TreeGrafter"/>
</dbReference>
<name>A0A8B7W022_CASCN</name>
<evidence type="ECO:0000313" key="1">
    <source>
        <dbReference type="RefSeq" id="XP_020037282.1"/>
    </source>
</evidence>
<dbReference type="InterPro" id="IPR028309">
    <property type="entry name" value="RB_fam"/>
</dbReference>
<dbReference type="RefSeq" id="XP_020037282.1">
    <property type="nucleotide sequence ID" value="XM_020181693.1"/>
</dbReference>
<dbReference type="GO" id="GO:0030154">
    <property type="term" value="P:cell differentiation"/>
    <property type="evidence" value="ECO:0007669"/>
    <property type="project" value="TreeGrafter"/>
</dbReference>
<dbReference type="KEGG" id="ccan:109697817"/>
<dbReference type="PANTHER" id="PTHR13742:SF20">
    <property type="entry name" value="RETINOBLASTOMA-LIKE PROTEIN 1"/>
    <property type="match status" value="1"/>
</dbReference>
<proteinExistence type="predicted"/>
<dbReference type="GO" id="GO:0000977">
    <property type="term" value="F:RNA polymerase II transcription regulatory region sequence-specific DNA binding"/>
    <property type="evidence" value="ECO:0007669"/>
    <property type="project" value="TreeGrafter"/>
</dbReference>
<dbReference type="Gene3D" id="1.10.472.10">
    <property type="entry name" value="Cyclin-like"/>
    <property type="match status" value="1"/>
</dbReference>
<dbReference type="GO" id="GO:0005667">
    <property type="term" value="C:transcription regulator complex"/>
    <property type="evidence" value="ECO:0007669"/>
    <property type="project" value="TreeGrafter"/>
</dbReference>
<dbReference type="AlphaFoldDB" id="A0A8B7W022"/>
<dbReference type="OrthoDB" id="9906939at2759"/>
<protein>
    <submittedName>
        <fullName evidence="1">Retinoblastoma-like protein 1</fullName>
    </submittedName>
</protein>
<sequence>MFEDEPHAEGAAVVAAAGEALQALCQELNLDEGSAAEALDDFTAIRGNYSLEGEVIHWLACSLYVACRKSIIPTVGKGIMEGNCVSLPEYYRNLLLKTTRSLPRHSCLGCSENSGSPREACRDHARLAELPFPALQAPPQRKRLCGGRRGWGRA</sequence>
<reference evidence="1" key="1">
    <citation type="submission" date="2025-08" db="UniProtKB">
        <authorList>
            <consortium name="RefSeq"/>
        </authorList>
    </citation>
    <scope>IDENTIFICATION</scope>
    <source>
        <tissue evidence="1">Leukocyte</tissue>
    </source>
</reference>